<organism evidence="9 10">
    <name type="scientific">Xiphorhynchus elegans</name>
    <name type="common">elegant woodcreeper</name>
    <dbReference type="NCBI Taxonomy" id="269412"/>
    <lineage>
        <taxon>Eukaryota</taxon>
        <taxon>Metazoa</taxon>
        <taxon>Chordata</taxon>
        <taxon>Craniata</taxon>
        <taxon>Vertebrata</taxon>
        <taxon>Euteleostomi</taxon>
        <taxon>Archelosauria</taxon>
        <taxon>Archosauria</taxon>
        <taxon>Dinosauria</taxon>
        <taxon>Saurischia</taxon>
        <taxon>Theropoda</taxon>
        <taxon>Coelurosauria</taxon>
        <taxon>Aves</taxon>
        <taxon>Neognathae</taxon>
        <taxon>Neoaves</taxon>
        <taxon>Telluraves</taxon>
        <taxon>Australaves</taxon>
        <taxon>Passeriformes</taxon>
        <taxon>Dendrocolaptidae</taxon>
        <taxon>Xiphorhynchus</taxon>
    </lineage>
</organism>
<keyword evidence="5" id="KW-0862">Zinc</keyword>
<evidence type="ECO:0000256" key="7">
    <source>
        <dbReference type="PROSITE-ProRule" id="PRU00042"/>
    </source>
</evidence>
<dbReference type="PANTHER" id="PTHR23226">
    <property type="entry name" value="ZINC FINGER AND SCAN DOMAIN-CONTAINING"/>
    <property type="match status" value="1"/>
</dbReference>
<dbReference type="GO" id="GO:0008270">
    <property type="term" value="F:zinc ion binding"/>
    <property type="evidence" value="ECO:0007669"/>
    <property type="project" value="UniProtKB-KW"/>
</dbReference>
<dbReference type="PROSITE" id="PS00028">
    <property type="entry name" value="ZINC_FINGER_C2H2_1"/>
    <property type="match status" value="1"/>
</dbReference>
<name>A0A7L3PNQ1_9DEND</name>
<evidence type="ECO:0000256" key="6">
    <source>
        <dbReference type="ARBA" id="ARBA00023242"/>
    </source>
</evidence>
<dbReference type="Pfam" id="PF00096">
    <property type="entry name" value="zf-C2H2"/>
    <property type="match status" value="2"/>
</dbReference>
<accession>A0A7L3PNQ1</accession>
<evidence type="ECO:0000256" key="3">
    <source>
        <dbReference type="ARBA" id="ARBA00022737"/>
    </source>
</evidence>
<dbReference type="GO" id="GO:0005634">
    <property type="term" value="C:nucleus"/>
    <property type="evidence" value="ECO:0007669"/>
    <property type="project" value="UniProtKB-SubCell"/>
</dbReference>
<dbReference type="GO" id="GO:0000978">
    <property type="term" value="F:RNA polymerase II cis-regulatory region sequence-specific DNA binding"/>
    <property type="evidence" value="ECO:0007669"/>
    <property type="project" value="TreeGrafter"/>
</dbReference>
<dbReference type="FunFam" id="3.30.160.60:FF:000417">
    <property type="entry name" value="Zinc finger protein"/>
    <property type="match status" value="1"/>
</dbReference>
<protein>
    <submittedName>
        <fullName evidence="9">ZNF3 protein</fullName>
    </submittedName>
</protein>
<feature type="non-terminal residue" evidence="9">
    <location>
        <position position="1"/>
    </location>
</feature>
<sequence length="55" mass="6446">RIHSGERPYRCGECGKRFRDNSHLIRHQMIHTGEQPYECSVCGKKFQTSSCLLKH</sequence>
<dbReference type="Proteomes" id="UP000551443">
    <property type="component" value="Unassembled WGS sequence"/>
</dbReference>
<feature type="domain" description="C2H2-type" evidence="8">
    <location>
        <begin position="37"/>
        <end position="55"/>
    </location>
</feature>
<dbReference type="Gene3D" id="3.30.160.60">
    <property type="entry name" value="Classic Zinc Finger"/>
    <property type="match status" value="2"/>
</dbReference>
<dbReference type="InterPro" id="IPR013087">
    <property type="entry name" value="Znf_C2H2_type"/>
</dbReference>
<keyword evidence="4 7" id="KW-0863">Zinc-finger</keyword>
<keyword evidence="2" id="KW-0479">Metal-binding</keyword>
<feature type="domain" description="C2H2-type" evidence="8">
    <location>
        <begin position="9"/>
        <end position="36"/>
    </location>
</feature>
<reference evidence="9 10" key="1">
    <citation type="submission" date="2019-09" db="EMBL/GenBank/DDBJ databases">
        <title>Bird 10,000 Genomes (B10K) Project - Family phase.</title>
        <authorList>
            <person name="Zhang G."/>
        </authorList>
    </citation>
    <scope>NUCLEOTIDE SEQUENCE [LARGE SCALE GENOMIC DNA]</scope>
    <source>
        <strain evidence="9">OUT-0059</strain>
        <tissue evidence="9">Muscle</tissue>
    </source>
</reference>
<feature type="non-terminal residue" evidence="9">
    <location>
        <position position="55"/>
    </location>
</feature>
<keyword evidence="6" id="KW-0539">Nucleus</keyword>
<dbReference type="SMART" id="SM00355">
    <property type="entry name" value="ZnF_C2H2"/>
    <property type="match status" value="2"/>
</dbReference>
<keyword evidence="3" id="KW-0677">Repeat</keyword>
<dbReference type="PANTHER" id="PTHR23226:SF416">
    <property type="entry name" value="FI01424P"/>
    <property type="match status" value="1"/>
</dbReference>
<dbReference type="AlphaFoldDB" id="A0A7L3PNQ1"/>
<evidence type="ECO:0000256" key="4">
    <source>
        <dbReference type="ARBA" id="ARBA00022771"/>
    </source>
</evidence>
<dbReference type="SUPFAM" id="SSF57667">
    <property type="entry name" value="beta-beta-alpha zinc fingers"/>
    <property type="match status" value="1"/>
</dbReference>
<dbReference type="PROSITE" id="PS50157">
    <property type="entry name" value="ZINC_FINGER_C2H2_2"/>
    <property type="match status" value="2"/>
</dbReference>
<evidence type="ECO:0000256" key="2">
    <source>
        <dbReference type="ARBA" id="ARBA00022723"/>
    </source>
</evidence>
<evidence type="ECO:0000259" key="8">
    <source>
        <dbReference type="PROSITE" id="PS50157"/>
    </source>
</evidence>
<evidence type="ECO:0000313" key="9">
    <source>
        <dbReference type="EMBL" id="NXU92407.1"/>
    </source>
</evidence>
<keyword evidence="10" id="KW-1185">Reference proteome</keyword>
<evidence type="ECO:0000256" key="1">
    <source>
        <dbReference type="ARBA" id="ARBA00004123"/>
    </source>
</evidence>
<evidence type="ECO:0000313" key="10">
    <source>
        <dbReference type="Proteomes" id="UP000551443"/>
    </source>
</evidence>
<dbReference type="FunFam" id="3.30.160.60:FF:000557">
    <property type="entry name" value="zinc finger and SCAN domain-containing protein 29"/>
    <property type="match status" value="1"/>
</dbReference>
<dbReference type="EMBL" id="VZUH01048414">
    <property type="protein sequence ID" value="NXU92407.1"/>
    <property type="molecule type" value="Genomic_DNA"/>
</dbReference>
<dbReference type="GO" id="GO:0000981">
    <property type="term" value="F:DNA-binding transcription factor activity, RNA polymerase II-specific"/>
    <property type="evidence" value="ECO:0007669"/>
    <property type="project" value="TreeGrafter"/>
</dbReference>
<gene>
    <name evidence="9" type="primary">Znf3_8</name>
    <name evidence="9" type="ORF">XIPELE_R14838</name>
</gene>
<comment type="subcellular location">
    <subcellularLocation>
        <location evidence="1">Nucleus</location>
    </subcellularLocation>
</comment>
<dbReference type="InterPro" id="IPR036236">
    <property type="entry name" value="Znf_C2H2_sf"/>
</dbReference>
<evidence type="ECO:0000256" key="5">
    <source>
        <dbReference type="ARBA" id="ARBA00022833"/>
    </source>
</evidence>
<proteinExistence type="predicted"/>
<comment type="caution">
    <text evidence="9">The sequence shown here is derived from an EMBL/GenBank/DDBJ whole genome shotgun (WGS) entry which is preliminary data.</text>
</comment>